<comment type="caution">
    <text evidence="2">The sequence shown here is derived from an EMBL/GenBank/DDBJ whole genome shotgun (WGS) entry which is preliminary data.</text>
</comment>
<dbReference type="Proteomes" id="UP000256661">
    <property type="component" value="Unassembled WGS sequence"/>
</dbReference>
<evidence type="ECO:0000256" key="1">
    <source>
        <dbReference type="SAM" id="MobiDB-lite"/>
    </source>
</evidence>
<proteinExistence type="predicted"/>
<protein>
    <submittedName>
        <fullName evidence="2">Uncharacterized protein</fullName>
    </submittedName>
</protein>
<reference evidence="2 3" key="1">
    <citation type="submission" date="2018-08" db="EMBL/GenBank/DDBJ databases">
        <title>Sequencing the genomes of 1000 actinobacteria strains.</title>
        <authorList>
            <person name="Klenk H.-P."/>
        </authorList>
    </citation>
    <scope>NUCLEOTIDE SEQUENCE [LARGE SCALE GENOMIC DNA]</scope>
    <source>
        <strain evidence="2 3">DSM 43927</strain>
    </source>
</reference>
<name>A0A3D9SYM6_9ACTN</name>
<dbReference type="AlphaFoldDB" id="A0A3D9SYM6"/>
<dbReference type="EMBL" id="QTTT01000001">
    <property type="protein sequence ID" value="REF01047.1"/>
    <property type="molecule type" value="Genomic_DNA"/>
</dbReference>
<evidence type="ECO:0000313" key="2">
    <source>
        <dbReference type="EMBL" id="REF01047.1"/>
    </source>
</evidence>
<sequence length="31" mass="3439">MKIKKLAVSKSRSQVHSSNHATARSSSVAWR</sequence>
<accession>A0A3D9SYM6</accession>
<feature type="compositionally biased region" description="Polar residues" evidence="1">
    <location>
        <begin position="10"/>
        <end position="31"/>
    </location>
</feature>
<organism evidence="2 3">
    <name type="scientific">Thermomonospora umbrina</name>
    <dbReference type="NCBI Taxonomy" id="111806"/>
    <lineage>
        <taxon>Bacteria</taxon>
        <taxon>Bacillati</taxon>
        <taxon>Actinomycetota</taxon>
        <taxon>Actinomycetes</taxon>
        <taxon>Streptosporangiales</taxon>
        <taxon>Thermomonosporaceae</taxon>
        <taxon>Thermomonospora</taxon>
    </lineage>
</organism>
<evidence type="ECO:0000313" key="3">
    <source>
        <dbReference type="Proteomes" id="UP000256661"/>
    </source>
</evidence>
<keyword evidence="3" id="KW-1185">Reference proteome</keyword>
<feature type="region of interest" description="Disordered" evidence="1">
    <location>
        <begin position="1"/>
        <end position="31"/>
    </location>
</feature>
<gene>
    <name evidence="2" type="ORF">DFJ69_6646</name>
</gene>